<evidence type="ECO:0000313" key="5">
    <source>
        <dbReference type="Proteomes" id="UP001501771"/>
    </source>
</evidence>
<dbReference type="SUPFAM" id="SSF52540">
    <property type="entry name" value="P-loop containing nucleoside triphosphate hydrolases"/>
    <property type="match status" value="1"/>
</dbReference>
<comment type="similarity">
    <text evidence="1">Belongs to the sulfotransferase 1 family.</text>
</comment>
<feature type="domain" description="Sulfotransferase" evidence="3">
    <location>
        <begin position="23"/>
        <end position="257"/>
    </location>
</feature>
<evidence type="ECO:0000256" key="2">
    <source>
        <dbReference type="ARBA" id="ARBA00022679"/>
    </source>
</evidence>
<gene>
    <name evidence="4" type="ORF">GCM10009844_07510</name>
</gene>
<dbReference type="Pfam" id="PF00685">
    <property type="entry name" value="Sulfotransfer_1"/>
    <property type="match status" value="1"/>
</dbReference>
<name>A0ABN2ZA21_9ACTN</name>
<evidence type="ECO:0000259" key="3">
    <source>
        <dbReference type="Pfam" id="PF00685"/>
    </source>
</evidence>
<keyword evidence="2" id="KW-0808">Transferase</keyword>
<dbReference type="Gene3D" id="3.40.50.300">
    <property type="entry name" value="P-loop containing nucleotide triphosphate hydrolases"/>
    <property type="match status" value="1"/>
</dbReference>
<dbReference type="RefSeq" id="WP_344147774.1">
    <property type="nucleotide sequence ID" value="NZ_BAAAQR010000001.1"/>
</dbReference>
<dbReference type="PANTHER" id="PTHR11783">
    <property type="entry name" value="SULFOTRANSFERASE SULT"/>
    <property type="match status" value="1"/>
</dbReference>
<protein>
    <submittedName>
        <fullName evidence="4">Glycolipid sulfotransferase</fullName>
    </submittedName>
</protein>
<evidence type="ECO:0000256" key="1">
    <source>
        <dbReference type="ARBA" id="ARBA00005771"/>
    </source>
</evidence>
<sequence>MTPRRYTSVEEDSGRWTRFPFRDGDIVVSTRSKSGTTWMQQICLSLVHGTPDLPAPLSELSPWVDWLVESEESLFARLARQPGRRVLKTHTPLDGVVLDPGASYVVVVRDPLDMAVSMYHQGANLDRQRVAELSGRPVRTPPPRPELPVWLAAWTRAEADPVASTDSLPGVVRHTADACARRGAGNVHVVRYEDLAADLETQMRRLADLLGIAVAASRWPALVDGAGFAAMRAAADRRVPDTRGVLRDPQAFFRRGRPGAGREVLA</sequence>
<evidence type="ECO:0000313" key="4">
    <source>
        <dbReference type="EMBL" id="GAA2139031.1"/>
    </source>
</evidence>
<comment type="caution">
    <text evidence="4">The sequence shown here is derived from an EMBL/GenBank/DDBJ whole genome shotgun (WGS) entry which is preliminary data.</text>
</comment>
<dbReference type="InterPro" id="IPR027417">
    <property type="entry name" value="P-loop_NTPase"/>
</dbReference>
<dbReference type="EMBL" id="BAAAQR010000001">
    <property type="protein sequence ID" value="GAA2139031.1"/>
    <property type="molecule type" value="Genomic_DNA"/>
</dbReference>
<keyword evidence="5" id="KW-1185">Reference proteome</keyword>
<dbReference type="InterPro" id="IPR000863">
    <property type="entry name" value="Sulfotransferase_dom"/>
</dbReference>
<reference evidence="4 5" key="1">
    <citation type="journal article" date="2019" name="Int. J. Syst. Evol. Microbiol.">
        <title>The Global Catalogue of Microorganisms (GCM) 10K type strain sequencing project: providing services to taxonomists for standard genome sequencing and annotation.</title>
        <authorList>
            <consortium name="The Broad Institute Genomics Platform"/>
            <consortium name="The Broad Institute Genome Sequencing Center for Infectious Disease"/>
            <person name="Wu L."/>
            <person name="Ma J."/>
        </authorList>
    </citation>
    <scope>NUCLEOTIDE SEQUENCE [LARGE SCALE GENOMIC DNA]</scope>
    <source>
        <strain evidence="4 5">JCM 16022</strain>
    </source>
</reference>
<organism evidence="4 5">
    <name type="scientific">Nocardioides koreensis</name>
    <dbReference type="NCBI Taxonomy" id="433651"/>
    <lineage>
        <taxon>Bacteria</taxon>
        <taxon>Bacillati</taxon>
        <taxon>Actinomycetota</taxon>
        <taxon>Actinomycetes</taxon>
        <taxon>Propionibacteriales</taxon>
        <taxon>Nocardioidaceae</taxon>
        <taxon>Nocardioides</taxon>
    </lineage>
</organism>
<proteinExistence type="inferred from homology"/>
<accession>A0ABN2ZA21</accession>
<dbReference type="Proteomes" id="UP001501771">
    <property type="component" value="Unassembled WGS sequence"/>
</dbReference>